<name>A0AAV5UG40_9BILA</name>
<proteinExistence type="predicted"/>
<dbReference type="AlphaFoldDB" id="A0AAV5UG40"/>
<gene>
    <name evidence="2" type="ORF">PENTCL1PPCAC_27169</name>
</gene>
<dbReference type="EMBL" id="BTSX01000006">
    <property type="protein sequence ID" value="GMT04995.1"/>
    <property type="molecule type" value="Genomic_DNA"/>
</dbReference>
<evidence type="ECO:0000313" key="3">
    <source>
        <dbReference type="Proteomes" id="UP001432027"/>
    </source>
</evidence>
<sequence length="229" mass="25213">MGDTASQKREQVRRDGIGAVIGSADVQGCKGRRLPLLVAETSSIPIARSSPFHEKEIRCRPQHRTSDDTNVAQGGDERRVPTVAKKAPWYAGSTSQPSDNWPKGGEALPSGHPLSSVHYERPTVNISGYQDSSISTDMKMNVDEYWTSYDCGVDSNSNDGEWYGNAKEKEEPLGVTRNVSYTSLGMKRGLYVPEFSTPYFRTGKKIDLKPANEGHKWGRGVVLGTGRYT</sequence>
<protein>
    <submittedName>
        <fullName evidence="2">Uncharacterized protein</fullName>
    </submittedName>
</protein>
<reference evidence="2" key="1">
    <citation type="submission" date="2023-10" db="EMBL/GenBank/DDBJ databases">
        <title>Genome assembly of Pristionchus species.</title>
        <authorList>
            <person name="Yoshida K."/>
            <person name="Sommer R.J."/>
        </authorList>
    </citation>
    <scope>NUCLEOTIDE SEQUENCE</scope>
    <source>
        <strain evidence="2">RS0144</strain>
    </source>
</reference>
<keyword evidence="3" id="KW-1185">Reference proteome</keyword>
<feature type="region of interest" description="Disordered" evidence="1">
    <location>
        <begin position="53"/>
        <end position="116"/>
    </location>
</feature>
<feature type="compositionally biased region" description="Basic and acidic residues" evidence="1">
    <location>
        <begin position="53"/>
        <end position="67"/>
    </location>
</feature>
<comment type="caution">
    <text evidence="2">The sequence shown here is derived from an EMBL/GenBank/DDBJ whole genome shotgun (WGS) entry which is preliminary data.</text>
</comment>
<evidence type="ECO:0000313" key="2">
    <source>
        <dbReference type="EMBL" id="GMT04995.1"/>
    </source>
</evidence>
<dbReference type="Proteomes" id="UP001432027">
    <property type="component" value="Unassembled WGS sequence"/>
</dbReference>
<evidence type="ECO:0000256" key="1">
    <source>
        <dbReference type="SAM" id="MobiDB-lite"/>
    </source>
</evidence>
<organism evidence="2 3">
    <name type="scientific">Pristionchus entomophagus</name>
    <dbReference type="NCBI Taxonomy" id="358040"/>
    <lineage>
        <taxon>Eukaryota</taxon>
        <taxon>Metazoa</taxon>
        <taxon>Ecdysozoa</taxon>
        <taxon>Nematoda</taxon>
        <taxon>Chromadorea</taxon>
        <taxon>Rhabditida</taxon>
        <taxon>Rhabditina</taxon>
        <taxon>Diplogasteromorpha</taxon>
        <taxon>Diplogasteroidea</taxon>
        <taxon>Neodiplogasteridae</taxon>
        <taxon>Pristionchus</taxon>
    </lineage>
</organism>
<accession>A0AAV5UG40</accession>